<dbReference type="EMBL" id="JH795863">
    <property type="protein sequence ID" value="EJU01852.1"/>
    <property type="molecule type" value="Genomic_DNA"/>
</dbReference>
<dbReference type="AlphaFoldDB" id="M5G7J7"/>
<gene>
    <name evidence="1" type="ORF">DACRYDRAFT_22301</name>
</gene>
<evidence type="ECO:0000313" key="2">
    <source>
        <dbReference type="Proteomes" id="UP000030653"/>
    </source>
</evidence>
<reference evidence="1 2" key="1">
    <citation type="journal article" date="2012" name="Science">
        <title>The Paleozoic origin of enzymatic lignin decomposition reconstructed from 31 fungal genomes.</title>
        <authorList>
            <person name="Floudas D."/>
            <person name="Binder M."/>
            <person name="Riley R."/>
            <person name="Barry K."/>
            <person name="Blanchette R.A."/>
            <person name="Henrissat B."/>
            <person name="Martinez A.T."/>
            <person name="Otillar R."/>
            <person name="Spatafora J.W."/>
            <person name="Yadav J.S."/>
            <person name="Aerts A."/>
            <person name="Benoit I."/>
            <person name="Boyd A."/>
            <person name="Carlson A."/>
            <person name="Copeland A."/>
            <person name="Coutinho P.M."/>
            <person name="de Vries R.P."/>
            <person name="Ferreira P."/>
            <person name="Findley K."/>
            <person name="Foster B."/>
            <person name="Gaskell J."/>
            <person name="Glotzer D."/>
            <person name="Gorecki P."/>
            <person name="Heitman J."/>
            <person name="Hesse C."/>
            <person name="Hori C."/>
            <person name="Igarashi K."/>
            <person name="Jurgens J.A."/>
            <person name="Kallen N."/>
            <person name="Kersten P."/>
            <person name="Kohler A."/>
            <person name="Kuees U."/>
            <person name="Kumar T.K.A."/>
            <person name="Kuo A."/>
            <person name="LaButti K."/>
            <person name="Larrondo L.F."/>
            <person name="Lindquist E."/>
            <person name="Ling A."/>
            <person name="Lombard V."/>
            <person name="Lucas S."/>
            <person name="Lundell T."/>
            <person name="Martin R."/>
            <person name="McLaughlin D.J."/>
            <person name="Morgenstern I."/>
            <person name="Morin E."/>
            <person name="Murat C."/>
            <person name="Nagy L.G."/>
            <person name="Nolan M."/>
            <person name="Ohm R.A."/>
            <person name="Patyshakuliyeva A."/>
            <person name="Rokas A."/>
            <person name="Ruiz-Duenas F.J."/>
            <person name="Sabat G."/>
            <person name="Salamov A."/>
            <person name="Samejima M."/>
            <person name="Schmutz J."/>
            <person name="Slot J.C."/>
            <person name="St John F."/>
            <person name="Stenlid J."/>
            <person name="Sun H."/>
            <person name="Sun S."/>
            <person name="Syed K."/>
            <person name="Tsang A."/>
            <person name="Wiebenga A."/>
            <person name="Young D."/>
            <person name="Pisabarro A."/>
            <person name="Eastwood D.C."/>
            <person name="Martin F."/>
            <person name="Cullen D."/>
            <person name="Grigoriev I.V."/>
            <person name="Hibbett D.S."/>
        </authorList>
    </citation>
    <scope>NUCLEOTIDE SEQUENCE [LARGE SCALE GENOMIC DNA]</scope>
    <source>
        <strain evidence="1 2">DJM-731 SS1</strain>
    </source>
</reference>
<dbReference type="GeneID" id="63687794"/>
<keyword evidence="2" id="KW-1185">Reference proteome</keyword>
<organism evidence="1 2">
    <name type="scientific">Dacryopinax primogenitus (strain DJM 731)</name>
    <name type="common">Brown rot fungus</name>
    <dbReference type="NCBI Taxonomy" id="1858805"/>
    <lineage>
        <taxon>Eukaryota</taxon>
        <taxon>Fungi</taxon>
        <taxon>Dikarya</taxon>
        <taxon>Basidiomycota</taxon>
        <taxon>Agaricomycotina</taxon>
        <taxon>Dacrymycetes</taxon>
        <taxon>Dacrymycetales</taxon>
        <taxon>Dacrymycetaceae</taxon>
        <taxon>Dacryopinax</taxon>
    </lineage>
</organism>
<evidence type="ECO:0000313" key="1">
    <source>
        <dbReference type="EMBL" id="EJU01852.1"/>
    </source>
</evidence>
<proteinExistence type="predicted"/>
<dbReference type="Proteomes" id="UP000030653">
    <property type="component" value="Unassembled WGS sequence"/>
</dbReference>
<name>M5G7J7_DACPD</name>
<dbReference type="HOGENOM" id="CLU_2654456_0_0_1"/>
<sequence>MRNSHETSLAWTIRLIHQLHPTTVQRVPDHCMHAMQEHTRPHERVHPASAPVPWTIRCQLTTEDTIQHRPNSHRAT</sequence>
<protein>
    <submittedName>
        <fullName evidence="1">Uncharacterized protein</fullName>
    </submittedName>
</protein>
<dbReference type="RefSeq" id="XP_040628749.1">
    <property type="nucleotide sequence ID" value="XM_040772732.1"/>
</dbReference>
<accession>M5G7J7</accession>